<feature type="transmembrane region" description="Helical" evidence="2">
    <location>
        <begin position="31"/>
        <end position="51"/>
    </location>
</feature>
<evidence type="ECO:0000256" key="2">
    <source>
        <dbReference type="SAM" id="Phobius"/>
    </source>
</evidence>
<dbReference type="Gene3D" id="3.30.479.30">
    <property type="entry name" value="Band 7 domain"/>
    <property type="match status" value="1"/>
</dbReference>
<keyword evidence="2" id="KW-0812">Transmembrane</keyword>
<gene>
    <name evidence="4" type="primary">hflK_10</name>
    <name evidence="4" type="ORF">SDC9_145612</name>
</gene>
<organism evidence="4">
    <name type="scientific">bioreactor metagenome</name>
    <dbReference type="NCBI Taxonomy" id="1076179"/>
    <lineage>
        <taxon>unclassified sequences</taxon>
        <taxon>metagenomes</taxon>
        <taxon>ecological metagenomes</taxon>
    </lineage>
</organism>
<dbReference type="Pfam" id="PF01145">
    <property type="entry name" value="Band_7"/>
    <property type="match status" value="1"/>
</dbReference>
<dbReference type="CDD" id="cd03404">
    <property type="entry name" value="SPFH_HflK"/>
    <property type="match status" value="1"/>
</dbReference>
<protein>
    <submittedName>
        <fullName evidence="4">Modulator of FtsH protease HflK</fullName>
    </submittedName>
</protein>
<keyword evidence="2" id="KW-0472">Membrane</keyword>
<evidence type="ECO:0000313" key="4">
    <source>
        <dbReference type="EMBL" id="MPM98426.1"/>
    </source>
</evidence>
<comment type="caution">
    <text evidence="4">The sequence shown here is derived from an EMBL/GenBank/DDBJ whole genome shotgun (WGS) entry which is preliminary data.</text>
</comment>
<dbReference type="AlphaFoldDB" id="A0A645E9Y0"/>
<dbReference type="SMART" id="SM00244">
    <property type="entry name" value="PHB"/>
    <property type="match status" value="1"/>
</dbReference>
<dbReference type="EMBL" id="VSSQ01044594">
    <property type="protein sequence ID" value="MPM98426.1"/>
    <property type="molecule type" value="Genomic_DNA"/>
</dbReference>
<evidence type="ECO:0000259" key="3">
    <source>
        <dbReference type="SMART" id="SM00244"/>
    </source>
</evidence>
<sequence>MVLSGKAPSDKRNSVLTDLKNAFHHINPKKAVWSVIGATLAIYLLTGLYVVNPGEQAVIRRFGTPQVQPVSEGLHYRLPYPIDTVEKVNVSEVRRADIGMTLPDHLHQDDDAPQAIQLLTGDENIITSQAIVHYKVSDAAKFLYNVNGNSEQLVRYSVEAALVQAMASTPVDDILSTEKVAAQNAVMQLAQGALDRYDAGIQITAFNIQEIVPPDAVSSSFLDVTTAKEDKETSINEANGYANSLIPQARADANKTVSDAEAYKAEQISRATGDTEKFLSMLAEYQKNSAIYTADTTKYRLLLETLEKIIPNVKMYIVDSADGRVNVKLFDESLSGNTSVGVGD</sequence>
<proteinExistence type="inferred from homology"/>
<keyword evidence="4" id="KW-0645">Protease</keyword>
<dbReference type="PANTHER" id="PTHR42911:SF1">
    <property type="entry name" value="MODULATOR OF FTSH PROTEASE HFLC"/>
    <property type="match status" value="1"/>
</dbReference>
<feature type="domain" description="Band 7" evidence="3">
    <location>
        <begin position="46"/>
        <end position="225"/>
    </location>
</feature>
<dbReference type="InterPro" id="IPR036013">
    <property type="entry name" value="Band_7/SPFH_dom_sf"/>
</dbReference>
<dbReference type="GO" id="GO:0016020">
    <property type="term" value="C:membrane"/>
    <property type="evidence" value="ECO:0007669"/>
    <property type="project" value="InterPro"/>
</dbReference>
<evidence type="ECO:0000256" key="1">
    <source>
        <dbReference type="ARBA" id="ARBA00006971"/>
    </source>
</evidence>
<comment type="similarity">
    <text evidence="1">Belongs to the band 7/mec-2 family. HflK subfamily.</text>
</comment>
<dbReference type="GO" id="GO:0008233">
    <property type="term" value="F:peptidase activity"/>
    <property type="evidence" value="ECO:0007669"/>
    <property type="project" value="UniProtKB-KW"/>
</dbReference>
<accession>A0A645E9Y0</accession>
<dbReference type="SUPFAM" id="SSF117892">
    <property type="entry name" value="Band 7/SPFH domain"/>
    <property type="match status" value="1"/>
</dbReference>
<name>A0A645E9Y0_9ZZZZ</name>
<keyword evidence="4" id="KW-0378">Hydrolase</keyword>
<dbReference type="InterPro" id="IPR010201">
    <property type="entry name" value="HflK"/>
</dbReference>
<reference evidence="4" key="1">
    <citation type="submission" date="2019-08" db="EMBL/GenBank/DDBJ databases">
        <authorList>
            <person name="Kucharzyk K."/>
            <person name="Murdoch R.W."/>
            <person name="Higgins S."/>
            <person name="Loffler F."/>
        </authorList>
    </citation>
    <scope>NUCLEOTIDE SEQUENCE</scope>
</reference>
<dbReference type="NCBIfam" id="TIGR01933">
    <property type="entry name" value="hflK"/>
    <property type="match status" value="1"/>
</dbReference>
<keyword evidence="2" id="KW-1133">Transmembrane helix</keyword>
<dbReference type="PANTHER" id="PTHR42911">
    <property type="entry name" value="MODULATOR OF FTSH PROTEASE HFLC"/>
    <property type="match status" value="1"/>
</dbReference>
<dbReference type="InterPro" id="IPR001107">
    <property type="entry name" value="Band_7"/>
</dbReference>
<dbReference type="GO" id="GO:0006508">
    <property type="term" value="P:proteolysis"/>
    <property type="evidence" value="ECO:0007669"/>
    <property type="project" value="UniProtKB-KW"/>
</dbReference>